<organism evidence="2 3">
    <name type="scientific">Streblomastix strix</name>
    <dbReference type="NCBI Taxonomy" id="222440"/>
    <lineage>
        <taxon>Eukaryota</taxon>
        <taxon>Metamonada</taxon>
        <taxon>Preaxostyla</taxon>
        <taxon>Oxymonadida</taxon>
        <taxon>Streblomastigidae</taxon>
        <taxon>Streblomastix</taxon>
    </lineage>
</organism>
<dbReference type="EMBL" id="SNRW01030958">
    <property type="protein sequence ID" value="KAA6357720.1"/>
    <property type="molecule type" value="Genomic_DNA"/>
</dbReference>
<feature type="compositionally biased region" description="Acidic residues" evidence="1">
    <location>
        <begin position="19"/>
        <end position="29"/>
    </location>
</feature>
<sequence length="71" mass="8395">MIRRFNKYKSKSKRNNYDEKDDPNDEDYDYYGRNIGKKKKQQKTTLSSTKQSAQSEFNGKKSPLIPTLNKT</sequence>
<gene>
    <name evidence="2" type="ORF">EZS28_046754</name>
</gene>
<feature type="compositionally biased region" description="Low complexity" evidence="1">
    <location>
        <begin position="43"/>
        <end position="52"/>
    </location>
</feature>
<dbReference type="AlphaFoldDB" id="A0A5J4TIY5"/>
<protein>
    <submittedName>
        <fullName evidence="2">Uncharacterized protein</fullName>
    </submittedName>
</protein>
<feature type="region of interest" description="Disordered" evidence="1">
    <location>
        <begin position="1"/>
        <end position="71"/>
    </location>
</feature>
<feature type="compositionally biased region" description="Basic residues" evidence="1">
    <location>
        <begin position="1"/>
        <end position="14"/>
    </location>
</feature>
<evidence type="ECO:0000313" key="2">
    <source>
        <dbReference type="EMBL" id="KAA6357720.1"/>
    </source>
</evidence>
<reference evidence="2 3" key="1">
    <citation type="submission" date="2019-03" db="EMBL/GenBank/DDBJ databases">
        <title>Single cell metagenomics reveals metabolic interactions within the superorganism composed of flagellate Streblomastix strix and complex community of Bacteroidetes bacteria on its surface.</title>
        <authorList>
            <person name="Treitli S.C."/>
            <person name="Kolisko M."/>
            <person name="Husnik F."/>
            <person name="Keeling P."/>
            <person name="Hampl V."/>
        </authorList>
    </citation>
    <scope>NUCLEOTIDE SEQUENCE [LARGE SCALE GENOMIC DNA]</scope>
    <source>
        <strain evidence="2">ST1C</strain>
    </source>
</reference>
<name>A0A5J4TIY5_9EUKA</name>
<accession>A0A5J4TIY5</accession>
<evidence type="ECO:0000313" key="3">
    <source>
        <dbReference type="Proteomes" id="UP000324800"/>
    </source>
</evidence>
<proteinExistence type="predicted"/>
<dbReference type="Proteomes" id="UP000324800">
    <property type="component" value="Unassembled WGS sequence"/>
</dbReference>
<comment type="caution">
    <text evidence="2">The sequence shown here is derived from an EMBL/GenBank/DDBJ whole genome shotgun (WGS) entry which is preliminary data.</text>
</comment>
<evidence type="ECO:0000256" key="1">
    <source>
        <dbReference type="SAM" id="MobiDB-lite"/>
    </source>
</evidence>